<evidence type="ECO:0000256" key="2">
    <source>
        <dbReference type="SAM" id="Phobius"/>
    </source>
</evidence>
<feature type="transmembrane region" description="Helical" evidence="2">
    <location>
        <begin position="95"/>
        <end position="118"/>
    </location>
</feature>
<evidence type="ECO:0000313" key="4">
    <source>
        <dbReference type="Proteomes" id="UP001610563"/>
    </source>
</evidence>
<keyword evidence="4" id="KW-1185">Reference proteome</keyword>
<evidence type="ECO:0008006" key="5">
    <source>
        <dbReference type="Google" id="ProtNLM"/>
    </source>
</evidence>
<dbReference type="PANTHER" id="PTHR28142:SF1">
    <property type="entry name" value="MITOCHONDRIAL INNER MEMBRANE I-AAA PROTEASE SUPERCOMPLEX SUBUNIT MGR3-RELATED"/>
    <property type="match status" value="1"/>
</dbReference>
<keyword evidence="2" id="KW-0812">Transmembrane</keyword>
<dbReference type="InterPro" id="IPR019734">
    <property type="entry name" value="TPR_rpt"/>
</dbReference>
<feature type="compositionally biased region" description="Basic and acidic residues" evidence="1">
    <location>
        <begin position="214"/>
        <end position="236"/>
    </location>
</feature>
<dbReference type="EMBL" id="JBFTWV010000069">
    <property type="protein sequence ID" value="KAL2789100.1"/>
    <property type="molecule type" value="Genomic_DNA"/>
</dbReference>
<dbReference type="InterPro" id="IPR011990">
    <property type="entry name" value="TPR-like_helical_dom_sf"/>
</dbReference>
<dbReference type="Proteomes" id="UP001610563">
    <property type="component" value="Unassembled WGS sequence"/>
</dbReference>
<keyword evidence="2" id="KW-1133">Transmembrane helix</keyword>
<accession>A0ABR4G0Q7</accession>
<feature type="region of interest" description="Disordered" evidence="1">
    <location>
        <begin position="213"/>
        <end position="246"/>
    </location>
</feature>
<gene>
    <name evidence="3" type="ORF">BJX66DRAFT_240266</name>
</gene>
<dbReference type="SUPFAM" id="SSF48452">
    <property type="entry name" value="TPR-like"/>
    <property type="match status" value="1"/>
</dbReference>
<proteinExistence type="predicted"/>
<dbReference type="Gene3D" id="1.25.40.10">
    <property type="entry name" value="Tetratricopeptide repeat domain"/>
    <property type="match status" value="1"/>
</dbReference>
<comment type="caution">
    <text evidence="3">The sequence shown here is derived from an EMBL/GenBank/DDBJ whole genome shotgun (WGS) entry which is preliminary data.</text>
</comment>
<dbReference type="PANTHER" id="PTHR28142">
    <property type="entry name" value="MITOCHONDRIAL INNER MEMBRANE I-AAA PROTEASE SUPERCOMPLEX SUBUNIT MGR3-RELATED"/>
    <property type="match status" value="1"/>
</dbReference>
<evidence type="ECO:0000256" key="1">
    <source>
        <dbReference type="SAM" id="MobiDB-lite"/>
    </source>
</evidence>
<dbReference type="CDD" id="cd24145">
    <property type="entry name" value="Mgr3-like"/>
    <property type="match status" value="1"/>
</dbReference>
<dbReference type="InterPro" id="IPR040201">
    <property type="entry name" value="Mrg3-like"/>
</dbReference>
<name>A0ABR4G0Q7_9EURO</name>
<reference evidence="3 4" key="1">
    <citation type="submission" date="2024-07" db="EMBL/GenBank/DDBJ databases">
        <title>Section-level genome sequencing and comparative genomics of Aspergillus sections Usti and Cavernicolus.</title>
        <authorList>
            <consortium name="Lawrence Berkeley National Laboratory"/>
            <person name="Nybo J.L."/>
            <person name="Vesth T.C."/>
            <person name="Theobald S."/>
            <person name="Frisvad J.C."/>
            <person name="Larsen T.O."/>
            <person name="Kjaerboelling I."/>
            <person name="Rothschild-Mancinelli K."/>
            <person name="Lyhne E.K."/>
            <person name="Kogle M.E."/>
            <person name="Barry K."/>
            <person name="Clum A."/>
            <person name="Na H."/>
            <person name="Ledsgaard L."/>
            <person name="Lin J."/>
            <person name="Lipzen A."/>
            <person name="Kuo A."/>
            <person name="Riley R."/>
            <person name="Mondo S."/>
            <person name="Labutti K."/>
            <person name="Haridas S."/>
            <person name="Pangalinan J."/>
            <person name="Salamov A.A."/>
            <person name="Simmons B.A."/>
            <person name="Magnuson J.K."/>
            <person name="Chen J."/>
            <person name="Drula E."/>
            <person name="Henrissat B."/>
            <person name="Wiebenga A."/>
            <person name="Lubbers R.J."/>
            <person name="Gomes A.C."/>
            <person name="Makela M.R."/>
            <person name="Stajich J."/>
            <person name="Grigoriev I.V."/>
            <person name="Mortensen U.H."/>
            <person name="De Vries R.P."/>
            <person name="Baker S.E."/>
            <person name="Andersen M.R."/>
        </authorList>
    </citation>
    <scope>NUCLEOTIDE SEQUENCE [LARGE SCALE GENOMIC DNA]</scope>
    <source>
        <strain evidence="3 4">CBS 209.92</strain>
    </source>
</reference>
<keyword evidence="2" id="KW-0472">Membrane</keyword>
<sequence>MFNAVAARRTSNALLRAPRIPRTPILPSRCIAFSTQPRPLQQITRTKAPNSYNLRISSALPLHHASTTLQHRSLSYIQRTRLGLKQASKGIWRKYPFVLPFAIICVIGSFCAFFYVAYIEVRHNMPQYEKFPPTVAKHLRTAVWYTDVDLNPPVALKAYKEAIQAAGEARMHPFSDEVMGIKLQVAMMLEKAGLIEGSVKVLEQTKTETLAWVEKSKERARQNKEAKEKRKEEHGETPPGQKLEIDDPEVLDRWKKIQEFEAYEEKQRDKGIKKAVGMALKLGELYESDHMQNPEKSEAAYESAVDMAMKELNSRESQGLPVSGTANGDGDGKLGWLTRGEVAVALIQLAHSYLENDKRIDLAIPVIVRALELFRVEEGSRPSCRQALLMSNIGGVWGKRAGLPFQTKDPEASRKHAHEAAKQWSMNALELSEKVSPLVRNEGCDAACMLAMFNLGEIAEQCGSPKEAERWYRDALALTKKIGDQEEATQELMKELNEGLERVSKK</sequence>
<evidence type="ECO:0000313" key="3">
    <source>
        <dbReference type="EMBL" id="KAL2789100.1"/>
    </source>
</evidence>
<dbReference type="Pfam" id="PF13176">
    <property type="entry name" value="TPR_7"/>
    <property type="match status" value="1"/>
</dbReference>
<protein>
    <recommendedName>
        <fullName evidence="5">TPR domain protein</fullName>
    </recommendedName>
</protein>
<organism evidence="3 4">
    <name type="scientific">Aspergillus keveii</name>
    <dbReference type="NCBI Taxonomy" id="714993"/>
    <lineage>
        <taxon>Eukaryota</taxon>
        <taxon>Fungi</taxon>
        <taxon>Dikarya</taxon>
        <taxon>Ascomycota</taxon>
        <taxon>Pezizomycotina</taxon>
        <taxon>Eurotiomycetes</taxon>
        <taxon>Eurotiomycetidae</taxon>
        <taxon>Eurotiales</taxon>
        <taxon>Aspergillaceae</taxon>
        <taxon>Aspergillus</taxon>
        <taxon>Aspergillus subgen. Nidulantes</taxon>
    </lineage>
</organism>